<dbReference type="PANTHER" id="PTHR30534:SF0">
    <property type="entry name" value="FLAGELLAR MOTOR SWITCH PROTEIN FLIG"/>
    <property type="match status" value="1"/>
</dbReference>
<dbReference type="Proteomes" id="UP000311008">
    <property type="component" value="Chromosome"/>
</dbReference>
<dbReference type="InterPro" id="IPR023087">
    <property type="entry name" value="Flg_Motor_Flig_C"/>
</dbReference>
<keyword evidence="5" id="KW-1003">Cell membrane</keyword>
<keyword evidence="6" id="KW-0145">Chemotaxis</keyword>
<dbReference type="FunFam" id="1.10.220.30:FF:000001">
    <property type="entry name" value="Flagellar motor switch protein FliG"/>
    <property type="match status" value="1"/>
</dbReference>
<dbReference type="AlphaFoldDB" id="A0A5B8CTT9"/>
<evidence type="ECO:0000256" key="1">
    <source>
        <dbReference type="ARBA" id="ARBA00004117"/>
    </source>
</evidence>
<dbReference type="PANTHER" id="PTHR30534">
    <property type="entry name" value="FLAGELLAR MOTOR SWITCH PROTEIN FLIG"/>
    <property type="match status" value="1"/>
</dbReference>
<dbReference type="InterPro" id="IPR000090">
    <property type="entry name" value="Flg_Motor_Flig"/>
</dbReference>
<evidence type="ECO:0000256" key="4">
    <source>
        <dbReference type="ARBA" id="ARBA00021870"/>
    </source>
</evidence>
<feature type="domain" description="Flagellar motor switch protein FliG N-terminal" evidence="13">
    <location>
        <begin position="5"/>
        <end position="102"/>
    </location>
</feature>
<evidence type="ECO:0000313" key="15">
    <source>
        <dbReference type="Proteomes" id="UP000311008"/>
    </source>
</evidence>
<evidence type="ECO:0000256" key="2">
    <source>
        <dbReference type="ARBA" id="ARBA00004515"/>
    </source>
</evidence>
<dbReference type="Pfam" id="PF14841">
    <property type="entry name" value="FliG_M"/>
    <property type="match status" value="1"/>
</dbReference>
<evidence type="ECO:0000259" key="12">
    <source>
        <dbReference type="Pfam" id="PF14841"/>
    </source>
</evidence>
<keyword evidence="15" id="KW-1185">Reference proteome</keyword>
<evidence type="ECO:0000313" key="14">
    <source>
        <dbReference type="EMBL" id="QDC44335.1"/>
    </source>
</evidence>
<evidence type="ECO:0000256" key="7">
    <source>
        <dbReference type="ARBA" id="ARBA00022779"/>
    </source>
</evidence>
<comment type="similarity">
    <text evidence="3">Belongs to the FliG family.</text>
</comment>
<comment type="subcellular location">
    <subcellularLocation>
        <location evidence="1">Bacterial flagellum basal body</location>
    </subcellularLocation>
    <subcellularLocation>
        <location evidence="2">Cell inner membrane</location>
        <topology evidence="2">Peripheral membrane protein</topology>
        <orientation evidence="2">Cytoplasmic side</orientation>
    </subcellularLocation>
</comment>
<organism evidence="14 15">
    <name type="scientific">Methylophilus medardicus</name>
    <dbReference type="NCBI Taxonomy" id="2588534"/>
    <lineage>
        <taxon>Bacteria</taxon>
        <taxon>Pseudomonadati</taxon>
        <taxon>Pseudomonadota</taxon>
        <taxon>Betaproteobacteria</taxon>
        <taxon>Nitrosomonadales</taxon>
        <taxon>Methylophilaceae</taxon>
        <taxon>Methylophilus</taxon>
    </lineage>
</organism>
<dbReference type="EMBL" id="CP040946">
    <property type="protein sequence ID" value="QDC44335.1"/>
    <property type="molecule type" value="Genomic_DNA"/>
</dbReference>
<dbReference type="GO" id="GO:0003774">
    <property type="term" value="F:cytoskeletal motor activity"/>
    <property type="evidence" value="ECO:0007669"/>
    <property type="project" value="InterPro"/>
</dbReference>
<evidence type="ECO:0000259" key="13">
    <source>
        <dbReference type="Pfam" id="PF14842"/>
    </source>
</evidence>
<dbReference type="GO" id="GO:0005886">
    <property type="term" value="C:plasma membrane"/>
    <property type="evidence" value="ECO:0007669"/>
    <property type="project" value="UniProtKB-SubCell"/>
</dbReference>
<dbReference type="KEGG" id="mmec:FIU01_07220"/>
<dbReference type="GO" id="GO:0006935">
    <property type="term" value="P:chemotaxis"/>
    <property type="evidence" value="ECO:0007669"/>
    <property type="project" value="UniProtKB-KW"/>
</dbReference>
<evidence type="ECO:0000256" key="6">
    <source>
        <dbReference type="ARBA" id="ARBA00022500"/>
    </source>
</evidence>
<dbReference type="Gene3D" id="1.10.220.30">
    <property type="match status" value="3"/>
</dbReference>
<dbReference type="PIRSF" id="PIRSF003161">
    <property type="entry name" value="FliG"/>
    <property type="match status" value="1"/>
</dbReference>
<dbReference type="GO" id="GO:0071973">
    <property type="term" value="P:bacterial-type flagellum-dependent cell motility"/>
    <property type="evidence" value="ECO:0007669"/>
    <property type="project" value="InterPro"/>
</dbReference>
<name>A0A5B8CTT9_9PROT</name>
<evidence type="ECO:0000256" key="10">
    <source>
        <dbReference type="ARBA" id="ARBA00025598"/>
    </source>
</evidence>
<sequence length="332" mass="37218">MSDEGLNKSAILMLALGEDEAAEVMKHLSPKEVQRLGIVMASMKPVPREEVEQVLEKFMIDFASSSDFGLDSDSYIRSVLIKAFGDDKASNLLNRIPQSQDAAGIESLKWMDAFSVADFIKNEHPQIIATILSHLEPDQSAEILGHFTERLRQDVILRIATLDSIKPTALRELNEGMLKMLAGNDNLKRQAIGGVKTAAEIMNYISGEHEAKLMDGLKSYDDNMAQQIMDQMFVFDNIMEIDDRGIQVLLREVQSDMLIVALKGTSDEMKEKFFRNMSSRAADMMREDLESRGPVKLSEVEGQQKQILQIVRRLSDEGQIMLAGKGDSEQYV</sequence>
<keyword evidence="9" id="KW-0975">Bacterial flagellum</keyword>
<evidence type="ECO:0000256" key="9">
    <source>
        <dbReference type="ARBA" id="ARBA00023143"/>
    </source>
</evidence>
<proteinExistence type="inferred from homology"/>
<evidence type="ECO:0000256" key="8">
    <source>
        <dbReference type="ARBA" id="ARBA00023136"/>
    </source>
</evidence>
<gene>
    <name evidence="14" type="primary">fliG</name>
    <name evidence="14" type="ORF">FIU01_07220</name>
</gene>
<dbReference type="PRINTS" id="PR00954">
    <property type="entry name" value="FLGMOTORFLIG"/>
</dbReference>
<dbReference type="Pfam" id="PF01706">
    <property type="entry name" value="FliG_C"/>
    <property type="match status" value="1"/>
</dbReference>
<dbReference type="InterPro" id="IPR011002">
    <property type="entry name" value="FliG_a-hlx"/>
</dbReference>
<accession>A0A5B8CTT9</accession>
<feature type="domain" description="Flagellar motor switch protein FliG C-terminal" evidence="11">
    <location>
        <begin position="216"/>
        <end position="322"/>
    </location>
</feature>
<protein>
    <recommendedName>
        <fullName evidence="4">Flagellar motor switch protein FliG</fullName>
    </recommendedName>
</protein>
<keyword evidence="8" id="KW-0472">Membrane</keyword>
<dbReference type="NCBIfam" id="TIGR00207">
    <property type="entry name" value="fliG"/>
    <property type="match status" value="1"/>
</dbReference>
<evidence type="ECO:0000259" key="11">
    <source>
        <dbReference type="Pfam" id="PF01706"/>
    </source>
</evidence>
<dbReference type="Pfam" id="PF14842">
    <property type="entry name" value="FliG_N"/>
    <property type="match status" value="1"/>
</dbReference>
<dbReference type="GO" id="GO:0009425">
    <property type="term" value="C:bacterial-type flagellum basal body"/>
    <property type="evidence" value="ECO:0007669"/>
    <property type="project" value="UniProtKB-SubCell"/>
</dbReference>
<feature type="domain" description="Flagellar motor switch protein FliG middle" evidence="12">
    <location>
        <begin position="115"/>
        <end position="185"/>
    </location>
</feature>
<keyword evidence="14" id="KW-0966">Cell projection</keyword>
<reference evidence="15" key="1">
    <citation type="journal article" date="2019" name="ISME J.">
        <title>Evolution in action: habitat transition from sediment to the pelagial leads to genome streamlining in Methylophilaceae.</title>
        <authorList>
            <person name="Salcher M."/>
            <person name="Schaefle D."/>
            <person name="Kaspar M."/>
            <person name="Neuenschwander S.M."/>
            <person name="Ghai R."/>
        </authorList>
    </citation>
    <scope>NUCLEOTIDE SEQUENCE [LARGE SCALE GENOMIC DNA]</scope>
    <source>
        <strain evidence="15">MMS-M-51</strain>
    </source>
</reference>
<evidence type="ECO:0000256" key="3">
    <source>
        <dbReference type="ARBA" id="ARBA00010299"/>
    </source>
</evidence>
<keyword evidence="14" id="KW-0282">Flagellum</keyword>
<dbReference type="RefSeq" id="WP_140003666.1">
    <property type="nucleotide sequence ID" value="NZ_CP040946.1"/>
</dbReference>
<keyword evidence="14" id="KW-0969">Cilium</keyword>
<keyword evidence="7" id="KW-0283">Flagellar rotation</keyword>
<dbReference type="OrthoDB" id="9780302at2"/>
<evidence type="ECO:0000256" key="5">
    <source>
        <dbReference type="ARBA" id="ARBA00022475"/>
    </source>
</evidence>
<dbReference type="SUPFAM" id="SSF48029">
    <property type="entry name" value="FliG"/>
    <property type="match status" value="2"/>
</dbReference>
<dbReference type="InterPro" id="IPR032779">
    <property type="entry name" value="FliG_M"/>
</dbReference>
<dbReference type="InterPro" id="IPR028263">
    <property type="entry name" value="FliG_N"/>
</dbReference>
<comment type="function">
    <text evidence="10">FliG is one of three proteins (FliG, FliN, FliM) that forms the rotor-mounted switch complex (C ring), located at the base of the basal body. This complex interacts with the CheY and CheZ chemotaxis proteins, in addition to contacting components of the motor that determine the direction of flagellar rotation.</text>
</comment>